<dbReference type="AlphaFoldDB" id="A0A564Y570"/>
<proteinExistence type="predicted"/>
<sequence length="85" mass="10006">MDDFQDALRSWKSGPLSYFFGITNNGFILFHPGYRPLHGTQLKRYYRHVDVDEVEQSLDFILNPHTALPNYNSSLRRMMIDRLTA</sequence>
<evidence type="ECO:0000313" key="1">
    <source>
        <dbReference type="EMBL" id="VUZ41928.1"/>
    </source>
</evidence>
<gene>
    <name evidence="1" type="ORF">WMSIL1_LOCUS2712</name>
</gene>
<name>A0A564Y570_HYMDI</name>
<dbReference type="Proteomes" id="UP000321570">
    <property type="component" value="Unassembled WGS sequence"/>
</dbReference>
<protein>
    <submittedName>
        <fullName evidence="1">Uncharacterized protein</fullName>
    </submittedName>
</protein>
<accession>A0A564Y570</accession>
<evidence type="ECO:0000313" key="2">
    <source>
        <dbReference type="Proteomes" id="UP000321570"/>
    </source>
</evidence>
<organism evidence="1 2">
    <name type="scientific">Hymenolepis diminuta</name>
    <name type="common">Rat tapeworm</name>
    <dbReference type="NCBI Taxonomy" id="6216"/>
    <lineage>
        <taxon>Eukaryota</taxon>
        <taxon>Metazoa</taxon>
        <taxon>Spiralia</taxon>
        <taxon>Lophotrochozoa</taxon>
        <taxon>Platyhelminthes</taxon>
        <taxon>Cestoda</taxon>
        <taxon>Eucestoda</taxon>
        <taxon>Cyclophyllidea</taxon>
        <taxon>Hymenolepididae</taxon>
        <taxon>Hymenolepis</taxon>
    </lineage>
</organism>
<reference evidence="1 2" key="1">
    <citation type="submission" date="2019-07" db="EMBL/GenBank/DDBJ databases">
        <authorList>
            <person name="Jastrzebski P J."/>
            <person name="Paukszto L."/>
            <person name="Jastrzebski P J."/>
        </authorList>
    </citation>
    <scope>NUCLEOTIDE SEQUENCE [LARGE SCALE GENOMIC DNA]</scope>
    <source>
        <strain evidence="1 2">WMS-il1</strain>
    </source>
</reference>
<keyword evidence="2" id="KW-1185">Reference proteome</keyword>
<feature type="non-terminal residue" evidence="1">
    <location>
        <position position="85"/>
    </location>
</feature>
<dbReference type="EMBL" id="CABIJS010000077">
    <property type="protein sequence ID" value="VUZ41928.1"/>
    <property type="molecule type" value="Genomic_DNA"/>
</dbReference>